<dbReference type="EMBL" id="MTYJ01000037">
    <property type="protein sequence ID" value="OQV19559.1"/>
    <property type="molecule type" value="Genomic_DNA"/>
</dbReference>
<organism evidence="2 3">
    <name type="scientific">Hypsibius exemplaris</name>
    <name type="common">Freshwater tardigrade</name>
    <dbReference type="NCBI Taxonomy" id="2072580"/>
    <lineage>
        <taxon>Eukaryota</taxon>
        <taxon>Metazoa</taxon>
        <taxon>Ecdysozoa</taxon>
        <taxon>Tardigrada</taxon>
        <taxon>Eutardigrada</taxon>
        <taxon>Parachela</taxon>
        <taxon>Hypsibioidea</taxon>
        <taxon>Hypsibiidae</taxon>
        <taxon>Hypsibius</taxon>
    </lineage>
</organism>
<gene>
    <name evidence="2" type="ORF">BV898_06333</name>
</gene>
<dbReference type="Proteomes" id="UP000192578">
    <property type="component" value="Unassembled WGS sequence"/>
</dbReference>
<keyword evidence="3" id="KW-1185">Reference proteome</keyword>
<proteinExistence type="predicted"/>
<accession>A0A1W0WWI6</accession>
<evidence type="ECO:0000256" key="1">
    <source>
        <dbReference type="SAM" id="MobiDB-lite"/>
    </source>
</evidence>
<evidence type="ECO:0000313" key="2">
    <source>
        <dbReference type="EMBL" id="OQV19559.1"/>
    </source>
</evidence>
<protein>
    <submittedName>
        <fullName evidence="2">Uncharacterized protein</fullName>
    </submittedName>
</protein>
<comment type="caution">
    <text evidence="2">The sequence shown here is derived from an EMBL/GenBank/DDBJ whole genome shotgun (WGS) entry which is preliminary data.</text>
</comment>
<sequence>MHTNAIIPDQTWGLPLTHTLLPEYMKELNYSTSLEFGVDPPGNGYGTTERNLYENGYQVQKNFTKNHYFPDLMVEKFEQIIHNVDPANSSASDIPRLWSGTAYKSCPISSTPMPEYTSRPERSEGTSAADPMATPTLVSMQCNGVEGVKQAPCRPWSAACLFDLTNDPNNLAPSDNATLA</sequence>
<feature type="region of interest" description="Disordered" evidence="1">
    <location>
        <begin position="109"/>
        <end position="130"/>
    </location>
</feature>
<name>A0A1W0WWI6_HYPEX</name>
<dbReference type="AlphaFoldDB" id="A0A1W0WWI6"/>
<evidence type="ECO:0000313" key="3">
    <source>
        <dbReference type="Proteomes" id="UP000192578"/>
    </source>
</evidence>
<reference evidence="3" key="1">
    <citation type="submission" date="2017-01" db="EMBL/GenBank/DDBJ databases">
        <title>Comparative genomics of anhydrobiosis in the tardigrade Hypsibius dujardini.</title>
        <authorList>
            <person name="Yoshida Y."/>
            <person name="Koutsovoulos G."/>
            <person name="Laetsch D."/>
            <person name="Stevens L."/>
            <person name="Kumar S."/>
            <person name="Horikawa D."/>
            <person name="Ishino K."/>
            <person name="Komine S."/>
            <person name="Tomita M."/>
            <person name="Blaxter M."/>
            <person name="Arakawa K."/>
        </authorList>
    </citation>
    <scope>NUCLEOTIDE SEQUENCE [LARGE SCALE GENOMIC DNA]</scope>
    <source>
        <strain evidence="3">Z151</strain>
    </source>
</reference>